<reference evidence="2 3" key="1">
    <citation type="submission" date="2024-02" db="EMBL/GenBank/DDBJ databases">
        <title>Discinaceae phylogenomics.</title>
        <authorList>
            <person name="Dirks A.C."/>
            <person name="James T.Y."/>
        </authorList>
    </citation>
    <scope>NUCLEOTIDE SEQUENCE [LARGE SCALE GENOMIC DNA]</scope>
    <source>
        <strain evidence="2 3">ACD0624</strain>
    </source>
</reference>
<keyword evidence="1" id="KW-0732">Signal</keyword>
<dbReference type="EMBL" id="JBBBZM010000022">
    <property type="protein sequence ID" value="KAL0638372.1"/>
    <property type="molecule type" value="Genomic_DNA"/>
</dbReference>
<gene>
    <name evidence="2" type="ORF">Q9L58_002514</name>
</gene>
<sequence>MRLSPITNWTLVCLGFLYLSVAADHDISATINLRVEGETSTIFEGRITTKAHDVTTAQGGTHKCDGTNKGKHPTAGPTLTGALDDAAKLEGFTWDGPWSSEYEDYYITRIGGSENSSPKFWGLLKGYEFITVGGCQERVSDGDQFLIAYEALDTQLYLRLPSVSIYTKMGKPVIITVTNGTAQTPVSGATVDGQTTDADGKVTLIFNSIGFRELKAEKLNAIRSNAIMIFVGGY</sequence>
<feature type="chain" id="PRO_5045752407" evidence="1">
    <location>
        <begin position="24"/>
        <end position="234"/>
    </location>
</feature>
<keyword evidence="3" id="KW-1185">Reference proteome</keyword>
<evidence type="ECO:0000313" key="3">
    <source>
        <dbReference type="Proteomes" id="UP001447188"/>
    </source>
</evidence>
<dbReference type="Proteomes" id="UP001447188">
    <property type="component" value="Unassembled WGS sequence"/>
</dbReference>
<evidence type="ECO:0000313" key="2">
    <source>
        <dbReference type="EMBL" id="KAL0638372.1"/>
    </source>
</evidence>
<feature type="signal peptide" evidence="1">
    <location>
        <begin position="1"/>
        <end position="23"/>
    </location>
</feature>
<comment type="caution">
    <text evidence="2">The sequence shown here is derived from an EMBL/GenBank/DDBJ whole genome shotgun (WGS) entry which is preliminary data.</text>
</comment>
<accession>A0ABR3GR12</accession>
<name>A0ABR3GR12_9PEZI</name>
<protein>
    <submittedName>
        <fullName evidence="2">Uncharacterized protein</fullName>
    </submittedName>
</protein>
<proteinExistence type="predicted"/>
<evidence type="ECO:0000256" key="1">
    <source>
        <dbReference type="SAM" id="SignalP"/>
    </source>
</evidence>
<organism evidence="2 3">
    <name type="scientific">Discina gigas</name>
    <dbReference type="NCBI Taxonomy" id="1032678"/>
    <lineage>
        <taxon>Eukaryota</taxon>
        <taxon>Fungi</taxon>
        <taxon>Dikarya</taxon>
        <taxon>Ascomycota</taxon>
        <taxon>Pezizomycotina</taxon>
        <taxon>Pezizomycetes</taxon>
        <taxon>Pezizales</taxon>
        <taxon>Discinaceae</taxon>
        <taxon>Discina</taxon>
    </lineage>
</organism>